<gene>
    <name evidence="2" type="ORF">PXEA_LOCUS11732</name>
</gene>
<organism evidence="2 3">
    <name type="scientific">Protopolystoma xenopodis</name>
    <dbReference type="NCBI Taxonomy" id="117903"/>
    <lineage>
        <taxon>Eukaryota</taxon>
        <taxon>Metazoa</taxon>
        <taxon>Spiralia</taxon>
        <taxon>Lophotrochozoa</taxon>
        <taxon>Platyhelminthes</taxon>
        <taxon>Monogenea</taxon>
        <taxon>Polyopisthocotylea</taxon>
        <taxon>Polystomatidea</taxon>
        <taxon>Polystomatidae</taxon>
        <taxon>Protopolystoma</taxon>
    </lineage>
</organism>
<sequence length="230" mass="24881">MGKPGPTSCRLAHSSAKPSPTCLTPSTSLHSTSSCPDSRSIAHKPTKNRDFIVYAMHKVDPSCTPRLLSCHLGLRFPSPPSSLPQVVTTANHPRRIHKHTYTHTHTHAHAQRKFTHTLHSISRISALLICHTLSAKVTYQQSSITRIEAASITPHQGPPGAGLLPEAEHNETRDHLPAPSSWPCPFSSTLTHSLVCAGCRDPLHVALTTSPICGPVFEPPSRTPSSSRPL</sequence>
<reference evidence="2" key="1">
    <citation type="submission" date="2018-11" db="EMBL/GenBank/DDBJ databases">
        <authorList>
            <consortium name="Pathogen Informatics"/>
        </authorList>
    </citation>
    <scope>NUCLEOTIDE SEQUENCE</scope>
</reference>
<name>A0A3S5CLH3_9PLAT</name>
<feature type="region of interest" description="Disordered" evidence="1">
    <location>
        <begin position="152"/>
        <end position="178"/>
    </location>
</feature>
<dbReference type="Proteomes" id="UP000784294">
    <property type="component" value="Unassembled WGS sequence"/>
</dbReference>
<protein>
    <submittedName>
        <fullName evidence="2">Uncharacterized protein</fullName>
    </submittedName>
</protein>
<evidence type="ECO:0000313" key="3">
    <source>
        <dbReference type="Proteomes" id="UP000784294"/>
    </source>
</evidence>
<proteinExistence type="predicted"/>
<evidence type="ECO:0000256" key="1">
    <source>
        <dbReference type="SAM" id="MobiDB-lite"/>
    </source>
</evidence>
<evidence type="ECO:0000313" key="2">
    <source>
        <dbReference type="EMBL" id="VEL18292.1"/>
    </source>
</evidence>
<feature type="region of interest" description="Disordered" evidence="1">
    <location>
        <begin position="1"/>
        <end position="41"/>
    </location>
</feature>
<feature type="compositionally biased region" description="Low complexity" evidence="1">
    <location>
        <begin position="18"/>
        <end position="36"/>
    </location>
</feature>
<feature type="compositionally biased region" description="Basic and acidic residues" evidence="1">
    <location>
        <begin position="166"/>
        <end position="176"/>
    </location>
</feature>
<keyword evidence="3" id="KW-1185">Reference proteome</keyword>
<dbReference type="AlphaFoldDB" id="A0A3S5CLH3"/>
<comment type="caution">
    <text evidence="2">The sequence shown here is derived from an EMBL/GenBank/DDBJ whole genome shotgun (WGS) entry which is preliminary data.</text>
</comment>
<dbReference type="EMBL" id="CAAALY010036372">
    <property type="protein sequence ID" value="VEL18292.1"/>
    <property type="molecule type" value="Genomic_DNA"/>
</dbReference>
<accession>A0A3S5CLH3</accession>
<dbReference type="PROSITE" id="PS51257">
    <property type="entry name" value="PROKAR_LIPOPROTEIN"/>
    <property type="match status" value="1"/>
</dbReference>